<gene>
    <name evidence="4" type="ordered locus">Tresu_1983</name>
</gene>
<evidence type="ECO:0000313" key="5">
    <source>
        <dbReference type="Proteomes" id="UP000006852"/>
    </source>
</evidence>
<reference evidence="4 5" key="1">
    <citation type="journal article" date="2011" name="Stand. Genomic Sci.">
        <title>Complete genome sequence of Treponema succinifaciens type strain (6091).</title>
        <authorList>
            <person name="Han C."/>
            <person name="Gronow S."/>
            <person name="Teshima H."/>
            <person name="Lapidus A."/>
            <person name="Nolan M."/>
            <person name="Lucas S."/>
            <person name="Hammon N."/>
            <person name="Deshpande S."/>
            <person name="Cheng J.F."/>
            <person name="Zeytun A."/>
            <person name="Tapia R."/>
            <person name="Goodwin L."/>
            <person name="Pitluck S."/>
            <person name="Liolios K."/>
            <person name="Pagani I."/>
            <person name="Ivanova N."/>
            <person name="Mavromatis K."/>
            <person name="Mikhailova N."/>
            <person name="Huntemann M."/>
            <person name="Pati A."/>
            <person name="Chen A."/>
            <person name="Palaniappan K."/>
            <person name="Land M."/>
            <person name="Hauser L."/>
            <person name="Brambilla E.M."/>
            <person name="Rohde M."/>
            <person name="Goker M."/>
            <person name="Woyke T."/>
            <person name="Bristow J."/>
            <person name="Eisen J.A."/>
            <person name="Markowitz V."/>
            <person name="Hugenholtz P."/>
            <person name="Kyrpides N.C."/>
            <person name="Klenk H.P."/>
            <person name="Detter J.C."/>
        </authorList>
    </citation>
    <scope>NUCLEOTIDE SEQUENCE [LARGE SCALE GENOMIC DNA]</scope>
    <source>
        <strain evidence="5">ATCC 33096 / DSM 2489 / 6091</strain>
    </source>
</reference>
<dbReference type="SUPFAM" id="SSF52218">
    <property type="entry name" value="Flavoproteins"/>
    <property type="match status" value="1"/>
</dbReference>
<accession>F2NTD5</accession>
<dbReference type="STRING" id="869209.Tresu_1983"/>
<dbReference type="InterPro" id="IPR008254">
    <property type="entry name" value="Flavodoxin/NO_synth"/>
</dbReference>
<keyword evidence="5" id="KW-1185">Reference proteome</keyword>
<keyword evidence="2" id="KW-0732">Signal</keyword>
<keyword evidence="1" id="KW-0472">Membrane</keyword>
<reference evidence="5" key="2">
    <citation type="submission" date="2011-04" db="EMBL/GenBank/DDBJ databases">
        <title>The complete genome of chromosome of Treponema succinifaciens DSM 2489.</title>
        <authorList>
            <person name="Lucas S."/>
            <person name="Copeland A."/>
            <person name="Lapidus A."/>
            <person name="Bruce D."/>
            <person name="Goodwin L."/>
            <person name="Pitluck S."/>
            <person name="Peters L."/>
            <person name="Kyrpides N."/>
            <person name="Mavromatis K."/>
            <person name="Ivanova N."/>
            <person name="Ovchinnikova G."/>
            <person name="Teshima H."/>
            <person name="Detter J.C."/>
            <person name="Tapia R."/>
            <person name="Han C."/>
            <person name="Land M."/>
            <person name="Hauser L."/>
            <person name="Markowitz V."/>
            <person name="Cheng J.-F."/>
            <person name="Hugenholtz P."/>
            <person name="Woyke T."/>
            <person name="Wu D."/>
            <person name="Gronow S."/>
            <person name="Wellnitz S."/>
            <person name="Brambilla E."/>
            <person name="Klenk H.-P."/>
            <person name="Eisen J.A."/>
        </authorList>
    </citation>
    <scope>NUCLEOTIDE SEQUENCE [LARGE SCALE GENOMIC DNA]</scope>
    <source>
        <strain evidence="5">ATCC 33096 / DSM 2489 / 6091</strain>
    </source>
</reference>
<evidence type="ECO:0000256" key="2">
    <source>
        <dbReference type="SAM" id="SignalP"/>
    </source>
</evidence>
<evidence type="ECO:0000259" key="3">
    <source>
        <dbReference type="Pfam" id="PF12682"/>
    </source>
</evidence>
<name>F2NTD5_TRES6</name>
<protein>
    <recommendedName>
        <fullName evidence="3">Flavodoxin-like domain-containing protein</fullName>
    </recommendedName>
</protein>
<keyword evidence="1" id="KW-1133">Transmembrane helix</keyword>
<dbReference type="AlphaFoldDB" id="F2NTD5"/>
<keyword evidence="1" id="KW-0812">Transmembrane</keyword>
<organism evidence="4 5">
    <name type="scientific">Treponema succinifaciens (strain ATCC 33096 / DSM 2489 / 6091)</name>
    <dbReference type="NCBI Taxonomy" id="869209"/>
    <lineage>
        <taxon>Bacteria</taxon>
        <taxon>Pseudomonadati</taxon>
        <taxon>Spirochaetota</taxon>
        <taxon>Spirochaetia</taxon>
        <taxon>Spirochaetales</taxon>
        <taxon>Treponemataceae</taxon>
        <taxon>Treponema</taxon>
    </lineage>
</organism>
<dbReference type="InterPro" id="IPR029039">
    <property type="entry name" value="Flavoprotein-like_sf"/>
</dbReference>
<feature type="domain" description="Flavodoxin-like" evidence="3">
    <location>
        <begin position="29"/>
        <end position="178"/>
    </location>
</feature>
<feature type="signal peptide" evidence="2">
    <location>
        <begin position="1"/>
        <end position="22"/>
    </location>
</feature>
<feature type="transmembrane region" description="Helical" evidence="1">
    <location>
        <begin position="187"/>
        <end position="212"/>
    </location>
</feature>
<dbReference type="PANTHER" id="PTHR39201:SF1">
    <property type="entry name" value="FLAVODOXIN-LIKE DOMAIN-CONTAINING PROTEIN"/>
    <property type="match status" value="1"/>
</dbReference>
<dbReference type="HOGENOM" id="CLU_1004507_0_0_12"/>
<dbReference type="Pfam" id="PF12682">
    <property type="entry name" value="Flavodoxin_4"/>
    <property type="match status" value="1"/>
</dbReference>
<evidence type="ECO:0000313" key="4">
    <source>
        <dbReference type="EMBL" id="AEB14858.1"/>
    </source>
</evidence>
<dbReference type="EMBL" id="CP002631">
    <property type="protein sequence ID" value="AEB14858.1"/>
    <property type="molecule type" value="Genomic_DNA"/>
</dbReference>
<dbReference type="GO" id="GO:0010181">
    <property type="term" value="F:FMN binding"/>
    <property type="evidence" value="ECO:0007669"/>
    <property type="project" value="InterPro"/>
</dbReference>
<sequence>MKIKSIILTALIAIAATSGLFAQNTKNSKTLVMYFSWGGTTEKMAKMISSSNGGELFRIEPTKDYPTSYTPCTEVVKEELDNGIFRQVKKASDFSKYDTIFVGVPVWCHTAPTLMTHFLEENKEALKGKTIIPFCTYQATYRAETLQAIVDATPTASHKEGYGTTNPNQNNVDAWLKKNRSDKMKKLILTLSLALALTMTASAKTLVAYFSFPIDSGKEALDATSGASVTIKNGRHFGNAQFIAMTVADTLGESADLFEIDTGDHYPRDYKKIFNAT</sequence>
<proteinExistence type="predicted"/>
<dbReference type="PANTHER" id="PTHR39201">
    <property type="entry name" value="EXPORTED PROTEIN-RELATED"/>
    <property type="match status" value="1"/>
</dbReference>
<evidence type="ECO:0000256" key="1">
    <source>
        <dbReference type="SAM" id="Phobius"/>
    </source>
</evidence>
<dbReference type="Gene3D" id="3.40.50.360">
    <property type="match status" value="1"/>
</dbReference>
<dbReference type="RefSeq" id="WP_013702116.1">
    <property type="nucleotide sequence ID" value="NC_015385.1"/>
</dbReference>
<dbReference type="eggNOG" id="COG0716">
    <property type="taxonomic scope" value="Bacteria"/>
</dbReference>
<feature type="chain" id="PRO_5003284081" description="Flavodoxin-like domain-containing protein" evidence="2">
    <location>
        <begin position="23"/>
        <end position="277"/>
    </location>
</feature>
<dbReference type="GeneID" id="303000039"/>
<dbReference type="KEGG" id="tsu:Tresu_1983"/>
<dbReference type="Proteomes" id="UP000006852">
    <property type="component" value="Chromosome"/>
</dbReference>